<proteinExistence type="predicted"/>
<protein>
    <submittedName>
        <fullName evidence="1">Uncharacterized protein</fullName>
    </submittedName>
</protein>
<dbReference type="InParanoid" id="Q93J17"/>
<evidence type="ECO:0000313" key="2">
    <source>
        <dbReference type="Proteomes" id="UP000001973"/>
    </source>
</evidence>
<dbReference type="EMBL" id="AL939118">
    <property type="protein sequence ID" value="CAC44714.1"/>
    <property type="molecule type" value="Genomic_DNA"/>
</dbReference>
<reference evidence="1 2" key="1">
    <citation type="journal article" date="1996" name="Mol. Microbiol.">
        <title>A set of ordered cosmids and a detailed genetic and physical map for the 8 Mb Streptomyces coelicolor A3(2) chromosome.</title>
        <authorList>
            <person name="Redenbach M."/>
            <person name="Kieser H.M."/>
            <person name="Denapaite D."/>
            <person name="Eichner A."/>
            <person name="Cullum J."/>
            <person name="Kinashi H."/>
            <person name="Hopwood D.A."/>
        </authorList>
    </citation>
    <scope>NUCLEOTIDE SEQUENCE [LARGE SCALE GENOMIC DNA]</scope>
    <source>
        <strain evidence="2">ATCC BAA-471 / A3(2) / M145</strain>
    </source>
</reference>
<accession>Q93J17</accession>
<reference evidence="1 2" key="2">
    <citation type="journal article" date="2002" name="Nature">
        <title>Complete genome sequence of the model actinomycete Streptomyces coelicolor A3(2).</title>
        <authorList>
            <person name="Bentley S.D."/>
            <person name="Chater K.F."/>
            <person name="Cerdeno-Tarraga A.M."/>
            <person name="Challis G.L."/>
            <person name="Thomson N.R."/>
            <person name="James K.D."/>
            <person name="Harris D.E."/>
            <person name="Quail M.A."/>
            <person name="Kieser H."/>
            <person name="Harper D."/>
            <person name="Bateman A."/>
            <person name="Brown S."/>
            <person name="Chandra G."/>
            <person name="Chen C.W."/>
            <person name="Collins M."/>
            <person name="Cronin A."/>
            <person name="Fraser A."/>
            <person name="Goble A."/>
            <person name="Hidalgo J."/>
            <person name="Hornsby T."/>
            <person name="Howarth S."/>
            <person name="Huang C.H."/>
            <person name="Kieser T."/>
            <person name="Larke L."/>
            <person name="Murphy L."/>
            <person name="Oliver K."/>
            <person name="O'Neil S."/>
            <person name="Rabbinowitsch E."/>
            <person name="Rajandream M.A."/>
            <person name="Rutherford K."/>
            <person name="Rutter S."/>
            <person name="Seeger K."/>
            <person name="Saunders D."/>
            <person name="Sharp S."/>
            <person name="Squares R."/>
            <person name="Squares S."/>
            <person name="Taylor K."/>
            <person name="Warren T."/>
            <person name="Wietzorrek A."/>
            <person name="Woodward J."/>
            <person name="Barrell B.G."/>
            <person name="Parkhill J."/>
            <person name="Hopwood D.A."/>
        </authorList>
    </citation>
    <scope>NUCLEOTIDE SEQUENCE [LARGE SCALE GENOMIC DNA]</scope>
    <source>
        <strain evidence="2">ATCC BAA-471 / A3(2) / M145</strain>
    </source>
</reference>
<organism evidence="1 2">
    <name type="scientific">Streptomyces coelicolor (strain ATCC BAA-471 / A3(2) / M145)</name>
    <dbReference type="NCBI Taxonomy" id="100226"/>
    <lineage>
        <taxon>Bacteria</taxon>
        <taxon>Bacillati</taxon>
        <taxon>Actinomycetota</taxon>
        <taxon>Actinomycetes</taxon>
        <taxon>Kitasatosporales</taxon>
        <taxon>Streptomycetaceae</taxon>
        <taxon>Streptomyces</taxon>
        <taxon>Streptomyces albidoflavus group</taxon>
    </lineage>
</organism>
<dbReference type="PaxDb" id="100226-SCO3990"/>
<dbReference type="EMBL" id="AL645882">
    <property type="protein sequence ID" value="CAC44714.1"/>
    <property type="molecule type" value="Genomic_DNA"/>
</dbReference>
<dbReference type="HOGENOM" id="CLU_2453234_0_0_11"/>
<sequence>MDPATTAVEKFPKLDRCRVRSCRHFHGCEPLPVTHEVEIMHAWATSVVVMANLNAWQGCLHAGLHPLFFATGPLHRGTMPNGARFPGGF</sequence>
<dbReference type="Proteomes" id="UP000001973">
    <property type="component" value="Chromosome"/>
</dbReference>
<evidence type="ECO:0000313" key="1">
    <source>
        <dbReference type="EMBL" id="CAC44714.1"/>
    </source>
</evidence>
<keyword evidence="2" id="KW-1185">Reference proteome</keyword>
<dbReference type="AlphaFoldDB" id="Q93J17"/>
<name>Q93J17_STRCO</name>
<dbReference type="KEGG" id="sco:SCO3990"/>
<gene>
    <name evidence="1" type="ordered locus">SCO3990</name>
    <name evidence="1" type="ORF">SCBAC25E3.27c</name>
</gene>